<comment type="caution">
    <text evidence="1">The sequence shown here is derived from an EMBL/GenBank/DDBJ whole genome shotgun (WGS) entry which is preliminary data.</text>
</comment>
<name>A0A7K0ER41_9BACT</name>
<accession>A0A7K0ER41</accession>
<sequence length="968" mass="108190">MPLARYTFLPWLRRGIANQLTQATTTARAQLNVSLEINSDAANPIAKTVNLIGPGDVIGINQKMIVRTDPRNLITDFEPNYLASIEFYDEDFPWRYTPDIERPNHRLTPWIFLMVLKETEFETINTGNRPLSAIKLKANRNDVLPPPDDAWAWAHTHLNEPIDHPGNQPNLGQLNTLLANQPDRGVARLLCPRHLEANTAYHAFLIPTFEIGRKAGLGEPVADSDPALAFSWTKDETGEKDFPIYYRWFFKTGAGGDFETLVRLLQPRDMDKRVGIRDMDVQAPGFGMGTVQVSADNTVGLEGALLAPSTKRKPEGKFNDASDFPEKVQPILNRSETLIEANPTADPVVSPPLYGKWHALTSKLQLEDNQQNWVHELNQDPRYRAPAGMGTLVVQKNQEEYMRKAWQQIGDVLSANQKIRFSQVAMLASATLQKKHLSTLDDSQTLAITSNLHKKVIGGTTTVHYLIQQSTVPSATLSGAFRKVVSPQRMTARRFSIATPQNFTRLFQSLNVGKITAAPAKTVPAETRTLPAEVTRRLDFKSDALRRIPARAQFEILVPGKLPARATGDGTVEIKVGADFRKAVADLHKLMDVQVAPPPSRNPVAQSLALQVKQALDPFENFRKRVLPGITKGETTPEKLDPVMAYPDIADAMYEPLVAANKEFFVPNLNLIPPNTISLMIPNQPFIESYMVGINHEFMRELLWREYPTDQRGTPFRQFWKPFGTTSRASLSPEAQAEKLKDIPPIHQWLTAPKMHLGDHNQRQTANPAENPSLVLVIKGDLLKRYPNTVIYAQEAQWGTDADNANRLVLVDTSGQAIPDGVHIKNPIYKAQIDPDLHFIGFDLSITTAKGQVNEETAAEKNRLGNANLGWFFVIQEVPGEPRFGLDENQATNASEAKWDNLSWETLGNQRDMIDMTKPFVQSLPGSNPDSVNWNTNSADLAYILFQKPVMVAVHAREMLRNLSNPQV</sequence>
<dbReference type="Proteomes" id="UP000441754">
    <property type="component" value="Unassembled WGS sequence"/>
</dbReference>
<dbReference type="OrthoDB" id="9816502at2"/>
<gene>
    <name evidence="1" type="ORF">GJJ30_21490</name>
</gene>
<protein>
    <submittedName>
        <fullName evidence="1">Uncharacterized protein</fullName>
    </submittedName>
</protein>
<dbReference type="AlphaFoldDB" id="A0A7K0ER41"/>
<organism evidence="1 2">
    <name type="scientific">Larkinella terrae</name>
    <dbReference type="NCBI Taxonomy" id="2025311"/>
    <lineage>
        <taxon>Bacteria</taxon>
        <taxon>Pseudomonadati</taxon>
        <taxon>Bacteroidota</taxon>
        <taxon>Cytophagia</taxon>
        <taxon>Cytophagales</taxon>
        <taxon>Spirosomataceae</taxon>
        <taxon>Larkinella</taxon>
    </lineage>
</organism>
<evidence type="ECO:0000313" key="1">
    <source>
        <dbReference type="EMBL" id="MRS63888.1"/>
    </source>
</evidence>
<keyword evidence="2" id="KW-1185">Reference proteome</keyword>
<evidence type="ECO:0000313" key="2">
    <source>
        <dbReference type="Proteomes" id="UP000441754"/>
    </source>
</evidence>
<reference evidence="1 2" key="1">
    <citation type="journal article" date="2018" name="Antonie Van Leeuwenhoek">
        <title>Larkinella terrae sp. nov., isolated from soil on Jeju Island, South Korea.</title>
        <authorList>
            <person name="Ten L.N."/>
            <person name="Jeon J."/>
            <person name="Park S.J."/>
            <person name="Park S."/>
            <person name="Lee S.Y."/>
            <person name="Kim M.K."/>
            <person name="Jung H.Y."/>
        </authorList>
    </citation>
    <scope>NUCLEOTIDE SEQUENCE [LARGE SCALE GENOMIC DNA]</scope>
    <source>
        <strain evidence="1 2">KCTC 52001</strain>
    </source>
</reference>
<dbReference type="RefSeq" id="WP_154177251.1">
    <property type="nucleotide sequence ID" value="NZ_WJXZ01000013.1"/>
</dbReference>
<dbReference type="EMBL" id="WJXZ01000013">
    <property type="protein sequence ID" value="MRS63888.1"/>
    <property type="molecule type" value="Genomic_DNA"/>
</dbReference>
<proteinExistence type="predicted"/>